<reference evidence="2 3" key="1">
    <citation type="submission" date="2013-02" db="EMBL/GenBank/DDBJ databases">
        <title>The Genome Sequence of Plasmodium inui San Antonio 1.</title>
        <authorList>
            <consortium name="The Broad Institute Genome Sequencing Platform"/>
            <consortium name="The Broad Institute Genome Sequencing Center for Infectious Disease"/>
            <person name="Neafsey D."/>
            <person name="Cheeseman I."/>
            <person name="Volkman S."/>
            <person name="Adams J."/>
            <person name="Walker B."/>
            <person name="Young S.K."/>
            <person name="Zeng Q."/>
            <person name="Gargeya S."/>
            <person name="Fitzgerald M."/>
            <person name="Haas B."/>
            <person name="Abouelleil A."/>
            <person name="Alvarado L."/>
            <person name="Arachchi H.M."/>
            <person name="Berlin A.M."/>
            <person name="Chapman S.B."/>
            <person name="Dewar J."/>
            <person name="Goldberg J."/>
            <person name="Griggs A."/>
            <person name="Gujja S."/>
            <person name="Hansen M."/>
            <person name="Howarth C."/>
            <person name="Imamovic A."/>
            <person name="Larimer J."/>
            <person name="McCowan C."/>
            <person name="Murphy C."/>
            <person name="Neiman D."/>
            <person name="Pearson M."/>
            <person name="Priest M."/>
            <person name="Roberts A."/>
            <person name="Saif S."/>
            <person name="Shea T."/>
            <person name="Sisk P."/>
            <person name="Sykes S."/>
            <person name="Wortman J."/>
            <person name="Nusbaum C."/>
            <person name="Birren B."/>
        </authorList>
    </citation>
    <scope>NUCLEOTIDE SEQUENCE [LARGE SCALE GENOMIC DNA]</scope>
    <source>
        <strain evidence="2 3">San Antonio 1</strain>
    </source>
</reference>
<feature type="compositionally biased region" description="Polar residues" evidence="1">
    <location>
        <begin position="417"/>
        <end position="430"/>
    </location>
</feature>
<sequence>MSWEIGSLNAGGELVEIGLTTAQPCEERQGIEGYCLRENLDWSGEEYFGLNAWIGELTSHATTSWGRFSREAGQKGCGLRRSRRAYDGQVTWRDLLTCVMNELMDLTPRDHPTDQNPRGVFWTKKHWSGLMAKNIDHKWTDNTNPQTALLMLVCIILGFQQQMTKARNPNRQQYNELCQEVNDLLMIEEDVWSSLYKDARWSWDYNSKQCRKGTESTHCQYAAMSLLLSVYMSMRKCCSTCQSYDISGWLIGDKGTIKRAKQLRYNEGGQNWIEDAAGNGRLSITGDELGSYISKKKKEASVSGRVQGPKPTTHPQTQPQRRVQKPSIRTAPTAGLAQSKPAAEHGKGPTETGVSSDKNSPKLPLIKQPQSTDDEVLETLRPEAASTIARSHESADISRTESEPKSQLQLEEKDETSLNQEQEGRNQVSANVAEENSPPFQSHTEADDLQGPITQSPIAPKITGGAVGLLGLGVGGYAYWRIFRKSAGGLVSVGRSIWRVGYGRA</sequence>
<dbReference type="AlphaFoldDB" id="W7A582"/>
<dbReference type="GeneID" id="20040635"/>
<gene>
    <name evidence="2" type="ORF">C922_05361</name>
</gene>
<name>W7A582_9APIC</name>
<dbReference type="EMBL" id="KI965519">
    <property type="protein sequence ID" value="EUD64259.1"/>
    <property type="molecule type" value="Genomic_DNA"/>
</dbReference>
<protein>
    <submittedName>
        <fullName evidence="2">Uncharacterized protein</fullName>
    </submittedName>
</protein>
<dbReference type="Proteomes" id="UP000030640">
    <property type="component" value="Unassembled WGS sequence"/>
</dbReference>
<evidence type="ECO:0000256" key="1">
    <source>
        <dbReference type="SAM" id="MobiDB-lite"/>
    </source>
</evidence>
<dbReference type="VEuPathDB" id="PlasmoDB:C922_05361"/>
<proteinExistence type="predicted"/>
<evidence type="ECO:0000313" key="2">
    <source>
        <dbReference type="EMBL" id="EUD64259.1"/>
    </source>
</evidence>
<evidence type="ECO:0000313" key="3">
    <source>
        <dbReference type="Proteomes" id="UP000030640"/>
    </source>
</evidence>
<keyword evidence="3" id="KW-1185">Reference proteome</keyword>
<dbReference type="RefSeq" id="XP_008819154.1">
    <property type="nucleotide sequence ID" value="XM_008820932.1"/>
</dbReference>
<feature type="region of interest" description="Disordered" evidence="1">
    <location>
        <begin position="387"/>
        <end position="457"/>
    </location>
</feature>
<feature type="compositionally biased region" description="Low complexity" evidence="1">
    <location>
        <begin position="311"/>
        <end position="320"/>
    </location>
</feature>
<accession>W7A582</accession>
<feature type="compositionally biased region" description="Basic and acidic residues" evidence="1">
    <location>
        <begin position="390"/>
        <end position="404"/>
    </location>
</feature>
<feature type="region of interest" description="Disordered" evidence="1">
    <location>
        <begin position="296"/>
        <end position="374"/>
    </location>
</feature>
<organism evidence="2 3">
    <name type="scientific">Plasmodium inui San Antonio 1</name>
    <dbReference type="NCBI Taxonomy" id="1237626"/>
    <lineage>
        <taxon>Eukaryota</taxon>
        <taxon>Sar</taxon>
        <taxon>Alveolata</taxon>
        <taxon>Apicomplexa</taxon>
        <taxon>Aconoidasida</taxon>
        <taxon>Haemosporida</taxon>
        <taxon>Plasmodiidae</taxon>
        <taxon>Plasmodium</taxon>
        <taxon>Plasmodium (Plasmodium)</taxon>
    </lineage>
</organism>